<reference evidence="1 2" key="1">
    <citation type="journal article" date="2015" name="Genome Announc.">
        <title>Expanding the biotechnology potential of lactobacilli through comparative genomics of 213 strains and associated genera.</title>
        <authorList>
            <person name="Sun Z."/>
            <person name="Harris H.M."/>
            <person name="McCann A."/>
            <person name="Guo C."/>
            <person name="Argimon S."/>
            <person name="Zhang W."/>
            <person name="Yang X."/>
            <person name="Jeffery I.B."/>
            <person name="Cooney J.C."/>
            <person name="Kagawa T.F."/>
            <person name="Liu W."/>
            <person name="Song Y."/>
            <person name="Salvetti E."/>
            <person name="Wrobel A."/>
            <person name="Rasinkangas P."/>
            <person name="Parkhill J."/>
            <person name="Rea M.C."/>
            <person name="O'Sullivan O."/>
            <person name="Ritari J."/>
            <person name="Douillard F.P."/>
            <person name="Paul Ross R."/>
            <person name="Yang R."/>
            <person name="Briner A.E."/>
            <person name="Felis G.E."/>
            <person name="de Vos W.M."/>
            <person name="Barrangou R."/>
            <person name="Klaenhammer T.R."/>
            <person name="Caufield P.W."/>
            <person name="Cui Y."/>
            <person name="Zhang H."/>
            <person name="O'Toole P.W."/>
        </authorList>
    </citation>
    <scope>NUCLEOTIDE SEQUENCE [LARGE SCALE GENOMIC DNA]</scope>
    <source>
        <strain evidence="1 2">DSM 16761</strain>
    </source>
</reference>
<dbReference type="PATRIC" id="fig|1423767.3.peg.1710"/>
<evidence type="ECO:0000313" key="1">
    <source>
        <dbReference type="EMBL" id="KRM06732.1"/>
    </source>
</evidence>
<protein>
    <submittedName>
        <fullName evidence="1">Uncharacterized protein</fullName>
    </submittedName>
</protein>
<dbReference type="Proteomes" id="UP000051307">
    <property type="component" value="Unassembled WGS sequence"/>
</dbReference>
<dbReference type="EMBL" id="AZFU01000004">
    <property type="protein sequence ID" value="KRM06732.1"/>
    <property type="molecule type" value="Genomic_DNA"/>
</dbReference>
<organism evidence="1 2">
    <name type="scientific">Lactobacillus kitasatonis DSM 16761 = JCM 1039</name>
    <dbReference type="NCBI Taxonomy" id="1423767"/>
    <lineage>
        <taxon>Bacteria</taxon>
        <taxon>Bacillati</taxon>
        <taxon>Bacillota</taxon>
        <taxon>Bacilli</taxon>
        <taxon>Lactobacillales</taxon>
        <taxon>Lactobacillaceae</taxon>
        <taxon>Lactobacillus</taxon>
    </lineage>
</organism>
<accession>A0A0R1VY58</accession>
<gene>
    <name evidence="1" type="ORF">FC59_GL001649</name>
</gene>
<sequence>MNEEKPITKSFLEQKIHEKAVEHWEDDVRRAFSSFRNPLFDKLIIAGDLRKKLDTGDHATLQSELSGDYSYNEQETFLRCLCSNYDETKKRTIKEYEQRNTDMILNSLSSLGDYLYDHRRY</sequence>
<dbReference type="RefSeq" id="WP_025014950.1">
    <property type="nucleotide sequence ID" value="NZ_AZFU01000004.1"/>
</dbReference>
<evidence type="ECO:0000313" key="2">
    <source>
        <dbReference type="Proteomes" id="UP000051307"/>
    </source>
</evidence>
<proteinExistence type="predicted"/>
<dbReference type="AlphaFoldDB" id="A0A0R1VY58"/>
<name>A0A0R1VY58_9LACO</name>
<comment type="caution">
    <text evidence="1">The sequence shown here is derived from an EMBL/GenBank/DDBJ whole genome shotgun (WGS) entry which is preliminary data.</text>
</comment>